<dbReference type="EMBL" id="CP120628">
    <property type="protein sequence ID" value="WEW57325.1"/>
    <property type="molecule type" value="Genomic_DNA"/>
</dbReference>
<name>A0AAF0IGV1_9EURO</name>
<accession>A0AAF0IGV1</accession>
<organism evidence="1 2">
    <name type="scientific">Emydomyces testavorans</name>
    <dbReference type="NCBI Taxonomy" id="2070801"/>
    <lineage>
        <taxon>Eukaryota</taxon>
        <taxon>Fungi</taxon>
        <taxon>Dikarya</taxon>
        <taxon>Ascomycota</taxon>
        <taxon>Pezizomycotina</taxon>
        <taxon>Eurotiomycetes</taxon>
        <taxon>Eurotiomycetidae</taxon>
        <taxon>Onygenales</taxon>
        <taxon>Nannizziopsiaceae</taxon>
        <taxon>Emydomyces</taxon>
    </lineage>
</organism>
<evidence type="ECO:0000313" key="2">
    <source>
        <dbReference type="Proteomes" id="UP001219355"/>
    </source>
</evidence>
<evidence type="ECO:0000313" key="1">
    <source>
        <dbReference type="EMBL" id="WEW57325.1"/>
    </source>
</evidence>
<dbReference type="Proteomes" id="UP001219355">
    <property type="component" value="Chromosome 2"/>
</dbReference>
<protein>
    <submittedName>
        <fullName evidence="1">Uncharacterized protein</fullName>
    </submittedName>
</protein>
<dbReference type="AlphaFoldDB" id="A0AAF0IGV1"/>
<sequence length="193" mass="21638">MSFSPKGLIRTKSMEVLWNMNQSAAIAKNEALLKQSQLWELILRDNFRPDDGFDVSPQSRSRTRGTDHFVVSRKTPAATANTRALLIVVVPEAPLDFTMTPMVFDAYDDQLKAMEARLRGYCSGAVGEDQPFVYGLATSSSKGRMFRLDKARDELIPVSSAFEAESRMTAYKDARDERVWNEAFQLVKSTATA</sequence>
<gene>
    <name evidence="1" type="ORF">PRK78_002790</name>
</gene>
<reference evidence="1" key="1">
    <citation type="submission" date="2023-03" db="EMBL/GenBank/DDBJ databases">
        <title>Emydomyces testavorans Genome Sequence.</title>
        <authorList>
            <person name="Hoyer L."/>
        </authorList>
    </citation>
    <scope>NUCLEOTIDE SEQUENCE</scope>
    <source>
        <strain evidence="1">16-2883</strain>
    </source>
</reference>
<keyword evidence="2" id="KW-1185">Reference proteome</keyword>
<proteinExistence type="predicted"/>